<reference evidence="1 2" key="1">
    <citation type="journal article" date="2018" name="Mol. Biol. Evol.">
        <title>Broad Genomic Sampling Reveals a Smut Pathogenic Ancestry of the Fungal Clade Ustilaginomycotina.</title>
        <authorList>
            <person name="Kijpornyongpan T."/>
            <person name="Mondo S.J."/>
            <person name="Barry K."/>
            <person name="Sandor L."/>
            <person name="Lee J."/>
            <person name="Lipzen A."/>
            <person name="Pangilinan J."/>
            <person name="LaButti K."/>
            <person name="Hainaut M."/>
            <person name="Henrissat B."/>
            <person name="Grigoriev I.V."/>
            <person name="Spatafora J.W."/>
            <person name="Aime M.C."/>
        </authorList>
    </citation>
    <scope>NUCLEOTIDE SEQUENCE [LARGE SCALE GENOMIC DNA]</scope>
    <source>
        <strain evidence="1 2">SA 807</strain>
    </source>
</reference>
<sequence length="111" mass="13156">MISLASFSFLHTHAHTPPTPLSRSRFSQLSFLLPWPPQPNPSLLPYFEFRLFFLIIIIIHLDLFFPLRQGNDDPPFPSAKRRWHPKSNLQRQGPTMARSRRQRLTPRSRQR</sequence>
<accession>A0ACD0P7I9</accession>
<gene>
    <name evidence="1" type="ORF">IE53DRAFT_32196</name>
</gene>
<proteinExistence type="predicted"/>
<name>A0ACD0P7I9_9BASI</name>
<dbReference type="Proteomes" id="UP000245626">
    <property type="component" value="Unassembled WGS sequence"/>
</dbReference>
<protein>
    <submittedName>
        <fullName evidence="1">Uncharacterized protein</fullName>
    </submittedName>
</protein>
<keyword evidence="2" id="KW-1185">Reference proteome</keyword>
<dbReference type="EMBL" id="KZ819695">
    <property type="protein sequence ID" value="PWN54128.1"/>
    <property type="molecule type" value="Genomic_DNA"/>
</dbReference>
<evidence type="ECO:0000313" key="1">
    <source>
        <dbReference type="EMBL" id="PWN54128.1"/>
    </source>
</evidence>
<evidence type="ECO:0000313" key="2">
    <source>
        <dbReference type="Proteomes" id="UP000245626"/>
    </source>
</evidence>
<organism evidence="1 2">
    <name type="scientific">Violaceomyces palustris</name>
    <dbReference type="NCBI Taxonomy" id="1673888"/>
    <lineage>
        <taxon>Eukaryota</taxon>
        <taxon>Fungi</taxon>
        <taxon>Dikarya</taxon>
        <taxon>Basidiomycota</taxon>
        <taxon>Ustilaginomycotina</taxon>
        <taxon>Ustilaginomycetes</taxon>
        <taxon>Violaceomycetales</taxon>
        <taxon>Violaceomycetaceae</taxon>
        <taxon>Violaceomyces</taxon>
    </lineage>
</organism>